<protein>
    <recommendedName>
        <fullName evidence="9">Cyclic nucleotide-binding domain-containing protein</fullName>
    </recommendedName>
</protein>
<evidence type="ECO:0000256" key="2">
    <source>
        <dbReference type="ARBA" id="ARBA00022448"/>
    </source>
</evidence>
<reference evidence="10" key="1">
    <citation type="submission" date="2021-01" db="EMBL/GenBank/DDBJ databases">
        <title>Phytophthora aleatoria, a newly-described species from Pinus radiata is distinct from Phytophthora cactorum isolates based on comparative genomics.</title>
        <authorList>
            <person name="Mcdougal R."/>
            <person name="Panda P."/>
            <person name="Williams N."/>
            <person name="Studholme D.J."/>
        </authorList>
    </citation>
    <scope>NUCLEOTIDE SEQUENCE</scope>
    <source>
        <strain evidence="10">NZFS 4037</strain>
    </source>
</reference>
<dbReference type="GO" id="GO:0044877">
    <property type="term" value="F:protein-containing complex binding"/>
    <property type="evidence" value="ECO:0007669"/>
    <property type="project" value="TreeGrafter"/>
</dbReference>
<feature type="transmembrane region" description="Helical" evidence="8">
    <location>
        <begin position="258"/>
        <end position="281"/>
    </location>
</feature>
<dbReference type="Pfam" id="PF00027">
    <property type="entry name" value="cNMP_binding"/>
    <property type="match status" value="4"/>
</dbReference>
<feature type="domain" description="Cyclic nucleotide-binding" evidence="9">
    <location>
        <begin position="1646"/>
        <end position="1736"/>
    </location>
</feature>
<feature type="transmembrane region" description="Helical" evidence="8">
    <location>
        <begin position="185"/>
        <end position="206"/>
    </location>
</feature>
<feature type="domain" description="Cyclic nucleotide-binding" evidence="9">
    <location>
        <begin position="1029"/>
        <end position="1178"/>
    </location>
</feature>
<dbReference type="InterPro" id="IPR018488">
    <property type="entry name" value="cNMP-bd_CS"/>
</dbReference>
<dbReference type="GO" id="GO:0016020">
    <property type="term" value="C:membrane"/>
    <property type="evidence" value="ECO:0007669"/>
    <property type="project" value="UniProtKB-SubCell"/>
</dbReference>
<dbReference type="Proteomes" id="UP000709295">
    <property type="component" value="Unassembled WGS sequence"/>
</dbReference>
<evidence type="ECO:0000313" key="10">
    <source>
        <dbReference type="EMBL" id="KAG6959202.1"/>
    </source>
</evidence>
<keyword evidence="5" id="KW-0406">Ion transport</keyword>
<dbReference type="PROSITE" id="PS00889">
    <property type="entry name" value="CNMP_BINDING_2"/>
    <property type="match status" value="2"/>
</dbReference>
<feature type="transmembrane region" description="Helical" evidence="8">
    <location>
        <begin position="898"/>
        <end position="916"/>
    </location>
</feature>
<dbReference type="EMBL" id="JAENGY010000626">
    <property type="protein sequence ID" value="KAG6959202.1"/>
    <property type="molecule type" value="Genomic_DNA"/>
</dbReference>
<feature type="transmembrane region" description="Helical" evidence="8">
    <location>
        <begin position="2061"/>
        <end position="2088"/>
    </location>
</feature>
<evidence type="ECO:0000259" key="9">
    <source>
        <dbReference type="PROSITE" id="PS50042"/>
    </source>
</evidence>
<dbReference type="GO" id="GO:0005221">
    <property type="term" value="F:intracellularly cyclic nucleotide-activated monoatomic cation channel activity"/>
    <property type="evidence" value="ECO:0007669"/>
    <property type="project" value="InterPro"/>
</dbReference>
<dbReference type="InterPro" id="IPR000595">
    <property type="entry name" value="cNMP-bd_dom"/>
</dbReference>
<dbReference type="SMART" id="SM00100">
    <property type="entry name" value="cNMP"/>
    <property type="match status" value="4"/>
</dbReference>
<evidence type="ECO:0000256" key="5">
    <source>
        <dbReference type="ARBA" id="ARBA00023065"/>
    </source>
</evidence>
<evidence type="ECO:0000256" key="3">
    <source>
        <dbReference type="ARBA" id="ARBA00022692"/>
    </source>
</evidence>
<feature type="transmembrane region" description="Helical" evidence="8">
    <location>
        <begin position="928"/>
        <end position="945"/>
    </location>
</feature>
<dbReference type="InterPro" id="IPR005821">
    <property type="entry name" value="Ion_trans_dom"/>
</dbReference>
<feature type="transmembrane region" description="Helical" evidence="8">
    <location>
        <begin position="1517"/>
        <end position="1537"/>
    </location>
</feature>
<feature type="transmembrane region" description="Helical" evidence="8">
    <location>
        <begin position="116"/>
        <end position="136"/>
    </location>
</feature>
<keyword evidence="2" id="KW-0813">Transport</keyword>
<dbReference type="PANTHER" id="PTHR45638">
    <property type="entry name" value="CYCLIC NUCLEOTIDE-GATED CATION CHANNEL SUBUNIT A"/>
    <property type="match status" value="1"/>
</dbReference>
<feature type="domain" description="Cyclic nucleotide-binding" evidence="9">
    <location>
        <begin position="547"/>
        <end position="633"/>
    </location>
</feature>
<name>A0A8J5IF86_9STRA</name>
<feature type="transmembrane region" description="Helical" evidence="8">
    <location>
        <begin position="1300"/>
        <end position="1319"/>
    </location>
</feature>
<dbReference type="PROSITE" id="PS50042">
    <property type="entry name" value="CNMP_BINDING_3"/>
    <property type="match status" value="4"/>
</dbReference>
<dbReference type="Pfam" id="PF00520">
    <property type="entry name" value="Ion_trans"/>
    <property type="match status" value="2"/>
</dbReference>
<evidence type="ECO:0000256" key="8">
    <source>
        <dbReference type="SAM" id="Phobius"/>
    </source>
</evidence>
<evidence type="ECO:0000313" key="11">
    <source>
        <dbReference type="Proteomes" id="UP000709295"/>
    </source>
</evidence>
<feature type="transmembrane region" description="Helical" evidence="8">
    <location>
        <begin position="720"/>
        <end position="737"/>
    </location>
</feature>
<comment type="caution">
    <text evidence="10">The sequence shown here is derived from an EMBL/GenBank/DDBJ whole genome shotgun (WGS) entry which is preliminary data.</text>
</comment>
<feature type="transmembrane region" description="Helical" evidence="8">
    <location>
        <begin position="2005"/>
        <end position="2030"/>
    </location>
</feature>
<feature type="compositionally biased region" description="Polar residues" evidence="7">
    <location>
        <begin position="2111"/>
        <end position="2122"/>
    </location>
</feature>
<dbReference type="PANTHER" id="PTHR45638:SF11">
    <property type="entry name" value="CYCLIC NUCLEOTIDE-GATED CATION CHANNEL SUBUNIT A"/>
    <property type="match status" value="1"/>
</dbReference>
<feature type="transmembrane region" description="Helical" evidence="8">
    <location>
        <begin position="46"/>
        <end position="66"/>
    </location>
</feature>
<dbReference type="CDD" id="cd00038">
    <property type="entry name" value="CAP_ED"/>
    <property type="match status" value="4"/>
</dbReference>
<feature type="transmembrane region" description="Helical" evidence="8">
    <location>
        <begin position="1433"/>
        <end position="1454"/>
    </location>
</feature>
<accession>A0A8J5IF86</accession>
<organism evidence="10 11">
    <name type="scientific">Phytophthora aleatoria</name>
    <dbReference type="NCBI Taxonomy" id="2496075"/>
    <lineage>
        <taxon>Eukaryota</taxon>
        <taxon>Sar</taxon>
        <taxon>Stramenopiles</taxon>
        <taxon>Oomycota</taxon>
        <taxon>Peronosporomycetes</taxon>
        <taxon>Peronosporales</taxon>
        <taxon>Peronosporaceae</taxon>
        <taxon>Phytophthora</taxon>
    </lineage>
</organism>
<feature type="region of interest" description="Disordered" evidence="7">
    <location>
        <begin position="2098"/>
        <end position="2122"/>
    </location>
</feature>
<feature type="transmembrane region" description="Helical" evidence="8">
    <location>
        <begin position="72"/>
        <end position="95"/>
    </location>
</feature>
<proteinExistence type="predicted"/>
<gene>
    <name evidence="10" type="ORF">JG688_00010179</name>
</gene>
<feature type="transmembrane region" description="Helical" evidence="8">
    <location>
        <begin position="749"/>
        <end position="769"/>
    </location>
</feature>
<dbReference type="InterPro" id="IPR050866">
    <property type="entry name" value="CNG_cation_channel"/>
</dbReference>
<keyword evidence="11" id="KW-1185">Reference proteome</keyword>
<feature type="transmembrane region" description="Helical" evidence="8">
    <location>
        <begin position="2313"/>
        <end position="2335"/>
    </location>
</feature>
<keyword evidence="4 8" id="KW-1133">Transmembrane helix</keyword>
<keyword evidence="6 8" id="KW-0472">Membrane</keyword>
<feature type="transmembrane region" description="Helical" evidence="8">
    <location>
        <begin position="855"/>
        <end position="876"/>
    </location>
</feature>
<feature type="domain" description="Cyclic nucleotide-binding" evidence="9">
    <location>
        <begin position="360"/>
        <end position="458"/>
    </location>
</feature>
<evidence type="ECO:0000256" key="7">
    <source>
        <dbReference type="SAM" id="MobiDB-lite"/>
    </source>
</evidence>
<keyword evidence="3 8" id="KW-0812">Transmembrane</keyword>
<sequence>MRGRSRRRSLVRDASGGGGGSFYGYIGELRNAFDPSSGLLKSWHQLLLGCLLYQAFVLPFVVTFAAKNSHSSPTAVFCAFYAVEFLFCADFYVKLNTGFYEAGNIHRDRRQARAKYLKSVGFFLDVLAVIPLSFVLPATNTAAFPQGIGWPGWLEFHKFLRVWRVPGYLSNLDDVYAKNFRALKWLKVLVATAFVAHVIACGRFAFGWRDPTTELSDVWLPLESELLGIQYVQALFWSVGLLTGAFEGALPRSNTEFAFTLAVMLLGFVLFIYACSTLFMLSKSESNQTVLAQARINQLRHLLTFHRVPETLQTEAVEYLKRHYTDAESNDREVVKLLCPSITKDIQVELLKDMVGRIPLFRGCNQQFIVALTSLLEMTSFPAHVTLFEAGDKGDYMYVVNSGVLHILVNGVKVRELRQGSFFGEVSVFSKRLRSAAVVTTSYCTLYRLSRFHTERVLEGYPDYAAEIASTIDEMVNERETAKSSRGGGEEYMLTTLYHLSSKSPTRKKRPSLRDRANKARSSLSALRTLSLLADVRPSLDALEQVFIDNVKFILYGQGEIIYRHGDYASGLFFLLEGELIIIVDGGAPRTIVKGGFIGTAALNLSETSVSYAERVTAASGCILLSLSRDHLNGMHKVFPTFSMALRALEKRLEGALEKRLEGTKLARVQQDFQNRERSFSGGVKPMPAGNKKVTVEMKVLQYLGLGDIIFDPDDTSSELWDLWILALTISLYVKVVGEITAGVDTTDIVLSEVIAVLFELFFVLDFFFHSRLGYYEYGNKIMDIATVRRVFFRSKQCWCDILALIPLYMVNWMLGSMNRYQILSINKLFRLLRARKTFAKLEKKHLSPTLQLRLVKLFLLSFILTHLFGCIWFNFKSSSEENAWMPSPSLKTAGKHVQYSAVLFWSFGLMSNSYAGELPKTEAQCCFTIFVLLTGAFLFAYVVGNISDVVELIDAHSRDFNAKLSSLRLLLAHFHLPSTIEEQLKTYFFFQRYHTITQEYLLERCLPPSLLTEIRLVHLQPMISKVGFLAGMEGSVTRMLVSQFVQALTVKDQFVFRLGEEGSDMFFVFTGIIDVLVPLETVHRRQSHDARINALGSPSRSSFHTVFPTLDPSKLHSKGQLKKVNELTSGSYFGEVALFTSKPRSAHARCKTSCVLYRLSRRSLELVFERYPDWKRKVLKIVNIQQEQQLLRNLYMEEQMDIAANTSKKVMSQVDILGDPASLSKNISAENIPQHGTRNAATRPLGTLKTAGSFFSSYKAQRSVSSETAVTLQMAQQKKDVIWVDMLLQCTDAQSAFHIQWLVIIAVGTIYMALIIPYRNSYDVLERLSPLPIVARALELTCEVLFGWDIWVNWNLKDGLESMELYENKQRDTYQKERLWIDVVAAIPIDHFLADFYQSPLLCLNRCLKLFNFPHYMREINRRSVAYEKNRLCTLWILLFVLMHWCACAYFSIASASSTVKRSDDWDKWTPPRSAMDISWTDPPLHLLLLRFLRGIVFASTAFIKKGKVFEPSNYADYTFTIFVDFVGLVTMAFMIGEMANLYVSYISNEVEFRKNHIAVDLYLERWHITGKLRARSHAFLSSLWSSHRGVSYQAIFDEIPQVIRTETIMHIANLPLRVFINNVFRPFTTAHPHDRDVEAITRAIAQHLKYEGYPRDECVIVEGSVSKEMYFVVKGYLHSTTNGDQPASSPKHYKKGDYFGEHGLLGYSVGVSTVKTMSACDLLSLSSEDLLQVILSRPLFQTALSIAVEGYRQLSKFTQSNRPTALTLDDTKRAEEDWGIVLFQLLKARKKKWLEEALSFTTGDADDSFNEPWTATCLKPGQEVGLVTISSPAACVKVFEKLLRLIATRGLLDTATQYQDTLPVMTANLSPQRSASVSVTEKSDSRKGTQSRVVFAILALDLYWQRQRGLGTMADGGGVSHGGVDAVEAPTEDKMATLASLVCESDDVADPKKDQTQQQGSIVAPRDSIVMPRKSGAAMSESSAPRPSVVNIVAAEVATFFDVFGLLGVPMIIMFVLSAAWTFMLTVIQVHADEMANIIMDTTDFDNGKFWLLPQPESALIVSSVVLLSLFGIGYAGLAVIMLFFYRAGGPSETNELHENATPVPKTPDNPNTSAVKSEQRGSQLQRIISWIRHKCDLPIEIRQHYYTAALDLPKLIFQTLTLFTYLEKGQHYVADPTLVIARLYYTFDLFFAVFAPLVVLIFFIESFKFDREAFLTKTETIGAGTFDTVARLFGDPSQISSFCSAFHYLQFSSGSTLFYKSALNLLSLYKWKKIIMTHPQSPRAIKVAITKQLTASKLKFKMEKHFCSKLFLSLVFLCAGIGNFVYSIGAIVSTTDLCSNTETYAEWTDPEDTTANLAELAHAGELRIVQIINRAVPELPEELRNCEYLEQLILSYTKTEVLPEWLAEFSHLEYLSLRKRFWKCTKAHGKYSMKQQHMDIKTWKFANIVAVVTDNTSANQLVGQTLQTDYPHIFFHGCISHVIYLAINDLVARLLWLNTMEGNYRKRRMIFQENQQLWAELRRLQQLEGKKASVLLADTHWGTIEKCFASLLESEAILHAFMSGRDFLKAIALLSALFGFQKVFEQNTRPISDIYKMFLQLPFIYDEIKMYISEFGIITTVLKERYDFIYDDAHGVSYLTDPRYEGQGLGNQGRSRGLHR</sequence>
<comment type="subcellular location">
    <subcellularLocation>
        <location evidence="1">Membrane</location>
        <topology evidence="1">Multi-pass membrane protein</topology>
    </subcellularLocation>
</comment>
<feature type="transmembrane region" description="Helical" evidence="8">
    <location>
        <begin position="2186"/>
        <end position="2207"/>
    </location>
</feature>
<evidence type="ECO:0000256" key="6">
    <source>
        <dbReference type="ARBA" id="ARBA00023136"/>
    </source>
</evidence>
<evidence type="ECO:0000256" key="4">
    <source>
        <dbReference type="ARBA" id="ARBA00022989"/>
    </source>
</evidence>
<evidence type="ECO:0000256" key="1">
    <source>
        <dbReference type="ARBA" id="ARBA00004141"/>
    </source>
</evidence>